<accession>A0AB37UZN4</accession>
<dbReference type="Proteomes" id="UP000289024">
    <property type="component" value="Unassembled WGS sequence"/>
</dbReference>
<evidence type="ECO:0000256" key="1">
    <source>
        <dbReference type="SAM" id="Coils"/>
    </source>
</evidence>
<dbReference type="EMBL" id="RJHK01000009">
    <property type="protein sequence ID" value="RVZ34389.1"/>
    <property type="molecule type" value="Genomic_DNA"/>
</dbReference>
<evidence type="ECO:0000313" key="2">
    <source>
        <dbReference type="EMBL" id="RVZ34389.1"/>
    </source>
</evidence>
<feature type="coiled-coil region" evidence="1">
    <location>
        <begin position="286"/>
        <end position="334"/>
    </location>
</feature>
<sequence length="334" mass="38590">MFLSNMGAIEERLEKAAQRKEEIISQRLQDYAQIQANNLHSLIAQLLQDLEEEKKRVKNADISSIKEQIKAYENLSGEIDMKFREVYEEFILHFINNIRAGLEETLKKAIQTAKTRSREEEEEEHYIERVKQGGLGGWARWFGSVFGEKDWGYNEVERTRATIKAGAVLNYLTEMHESCERALNDSANSFKVVFKKELYAKVFKQLREIISDDLIDEMAFKRSVMAVLDSIEFKEFDYTDIPGEIRGKTGNLKGDEANAFIQSVGNYVRNFESEAKKDVKGYIQGLREALERQNFASDTLKKLKENMQNLHNQVQNKVQSIAQLDAQIKALKEI</sequence>
<dbReference type="AlphaFoldDB" id="A0AB37UZN4"/>
<name>A0AB37UZN4_HELPX</name>
<protein>
    <recommendedName>
        <fullName evidence="4">GTPase</fullName>
    </recommendedName>
</protein>
<gene>
    <name evidence="2" type="ORF">EC547_05400</name>
</gene>
<comment type="caution">
    <text evidence="2">The sequence shown here is derived from an EMBL/GenBank/DDBJ whole genome shotgun (WGS) entry which is preliminary data.</text>
</comment>
<evidence type="ECO:0008006" key="4">
    <source>
        <dbReference type="Google" id="ProtNLM"/>
    </source>
</evidence>
<evidence type="ECO:0000313" key="3">
    <source>
        <dbReference type="Proteomes" id="UP000289024"/>
    </source>
</evidence>
<organism evidence="2 3">
    <name type="scientific">Helicobacter pylori</name>
    <name type="common">Campylobacter pylori</name>
    <dbReference type="NCBI Taxonomy" id="210"/>
    <lineage>
        <taxon>Bacteria</taxon>
        <taxon>Pseudomonadati</taxon>
        <taxon>Campylobacterota</taxon>
        <taxon>Epsilonproteobacteria</taxon>
        <taxon>Campylobacterales</taxon>
        <taxon>Helicobacteraceae</taxon>
        <taxon>Helicobacter</taxon>
    </lineage>
</organism>
<proteinExistence type="predicted"/>
<reference evidence="2 3" key="1">
    <citation type="submission" date="2018-10" db="EMBL/GenBank/DDBJ databases">
        <title>Genetic determinants and prediction of antibiotic resistance phenotypes in Helicobacter pylori.</title>
        <authorList>
            <person name="Wagner K."/>
        </authorList>
    </citation>
    <scope>NUCLEOTIDE SEQUENCE [LARGE SCALE GENOMIC DNA]</scope>
    <source>
        <strain evidence="2 3">ZH97</strain>
    </source>
</reference>
<keyword evidence="1" id="KW-0175">Coiled coil</keyword>
<feature type="coiled-coil region" evidence="1">
    <location>
        <begin position="6"/>
        <end position="63"/>
    </location>
</feature>